<keyword evidence="2" id="KW-0802">TPR repeat</keyword>
<evidence type="ECO:0000256" key="5">
    <source>
        <dbReference type="SAM" id="Phobius"/>
    </source>
</evidence>
<feature type="compositionally biased region" description="Low complexity" evidence="4">
    <location>
        <begin position="312"/>
        <end position="331"/>
    </location>
</feature>
<evidence type="ECO:0000259" key="6">
    <source>
        <dbReference type="Pfam" id="PF13525"/>
    </source>
</evidence>
<protein>
    <recommendedName>
        <fullName evidence="6">Outer membrane lipoprotein BamD-like domain-containing protein</fullName>
    </recommendedName>
</protein>
<dbReference type="InterPro" id="IPR019734">
    <property type="entry name" value="TPR_rpt"/>
</dbReference>
<dbReference type="InterPro" id="IPR039565">
    <property type="entry name" value="BamD-like"/>
</dbReference>
<dbReference type="PROSITE" id="PS50005">
    <property type="entry name" value="TPR"/>
    <property type="match status" value="1"/>
</dbReference>
<comment type="caution">
    <text evidence="7">The sequence shown here is derived from an EMBL/GenBank/DDBJ whole genome shotgun (WGS) entry which is preliminary data.</text>
</comment>
<feature type="repeat" description="TPR" evidence="2">
    <location>
        <begin position="261"/>
        <end position="294"/>
    </location>
</feature>
<keyword evidence="8" id="KW-1185">Reference proteome</keyword>
<feature type="domain" description="Outer membrane lipoprotein BamD-like" evidence="6">
    <location>
        <begin position="189"/>
        <end position="309"/>
    </location>
</feature>
<dbReference type="Pfam" id="PF13525">
    <property type="entry name" value="YfiO"/>
    <property type="match status" value="1"/>
</dbReference>
<name>A0A1L9B8X7_9BACT</name>
<keyword evidence="3" id="KW-0175">Coiled coil</keyword>
<reference evidence="7 8" key="2">
    <citation type="submission" date="2016-12" db="EMBL/GenBank/DDBJ databases">
        <title>Draft Genome Sequence of Cystobacter ferrugineus Strain Cbfe23.</title>
        <authorList>
            <person name="Akbar S."/>
            <person name="Dowd S.E."/>
            <person name="Stevens D.C."/>
        </authorList>
    </citation>
    <scope>NUCLEOTIDE SEQUENCE [LARGE SCALE GENOMIC DNA]</scope>
    <source>
        <strain evidence="7 8">Cbfe23</strain>
    </source>
</reference>
<reference evidence="8" key="1">
    <citation type="submission" date="2016-11" db="EMBL/GenBank/DDBJ databases">
        <authorList>
            <person name="Shukria A."/>
            <person name="Stevens D.C."/>
        </authorList>
    </citation>
    <scope>NUCLEOTIDE SEQUENCE [LARGE SCALE GENOMIC DNA]</scope>
    <source>
        <strain evidence="8">Cbfe23</strain>
    </source>
</reference>
<accession>A0A1L9B8X7</accession>
<proteinExistence type="predicted"/>
<sequence>MRAEAESTSGPNRNLSMAAETKSEYDSKELSEIRKEVIESRNLVIKTDNLLKNLHAEVKAIGKRHEDLQKRQWISSGVAYVLFAALCVGGATMVMSSRSSNATAERERLEKTVTELTAQLDKQRAEQTAVQASQRAANEVFRLMTNLPGDERLKGVDELVKLDTSRLTALERAALNNQAALLRREIGDAAFERGKAAFRRNEMKATIDEISRFVAMNPPQEQLLDASFFLGVAYNNERKHAQAVPLLARFVAGDKRSKTRDYAMLLLAQSYQETNDLDKAMATVQEALATYPASEFAPQMRSRQSSIRRQRAGGAEAAAAAPAAAPAARPLVPVTVPTAAPAPAQ</sequence>
<gene>
    <name evidence="7" type="ORF">BON30_20960</name>
</gene>
<feature type="compositionally biased region" description="Polar residues" evidence="4">
    <location>
        <begin position="1"/>
        <end position="15"/>
    </location>
</feature>
<feature type="transmembrane region" description="Helical" evidence="5">
    <location>
        <begin position="73"/>
        <end position="95"/>
    </location>
</feature>
<dbReference type="Proteomes" id="UP000182229">
    <property type="component" value="Unassembled WGS sequence"/>
</dbReference>
<dbReference type="EMBL" id="MPIN01000005">
    <property type="protein sequence ID" value="OJH38705.1"/>
    <property type="molecule type" value="Genomic_DNA"/>
</dbReference>
<dbReference type="SUPFAM" id="SSF48452">
    <property type="entry name" value="TPR-like"/>
    <property type="match status" value="1"/>
</dbReference>
<dbReference type="AlphaFoldDB" id="A0A1L9B8X7"/>
<feature type="region of interest" description="Disordered" evidence="4">
    <location>
        <begin position="299"/>
        <end position="331"/>
    </location>
</feature>
<keyword evidence="1" id="KW-0732">Signal</keyword>
<evidence type="ECO:0000313" key="7">
    <source>
        <dbReference type="EMBL" id="OJH38705.1"/>
    </source>
</evidence>
<dbReference type="OrthoDB" id="5496725at2"/>
<feature type="coiled-coil region" evidence="3">
    <location>
        <begin position="99"/>
        <end position="126"/>
    </location>
</feature>
<dbReference type="Gene3D" id="1.25.40.10">
    <property type="entry name" value="Tetratricopeptide repeat domain"/>
    <property type="match status" value="1"/>
</dbReference>
<keyword evidence="5" id="KW-0812">Transmembrane</keyword>
<dbReference type="InterPro" id="IPR011990">
    <property type="entry name" value="TPR-like_helical_dom_sf"/>
</dbReference>
<evidence type="ECO:0000256" key="3">
    <source>
        <dbReference type="SAM" id="Coils"/>
    </source>
</evidence>
<evidence type="ECO:0000256" key="2">
    <source>
        <dbReference type="PROSITE-ProRule" id="PRU00339"/>
    </source>
</evidence>
<evidence type="ECO:0000256" key="1">
    <source>
        <dbReference type="ARBA" id="ARBA00022729"/>
    </source>
</evidence>
<keyword evidence="5" id="KW-1133">Transmembrane helix</keyword>
<organism evidence="7 8">
    <name type="scientific">Cystobacter ferrugineus</name>
    <dbReference type="NCBI Taxonomy" id="83449"/>
    <lineage>
        <taxon>Bacteria</taxon>
        <taxon>Pseudomonadati</taxon>
        <taxon>Myxococcota</taxon>
        <taxon>Myxococcia</taxon>
        <taxon>Myxococcales</taxon>
        <taxon>Cystobacterineae</taxon>
        <taxon>Archangiaceae</taxon>
        <taxon>Cystobacter</taxon>
    </lineage>
</organism>
<evidence type="ECO:0000313" key="8">
    <source>
        <dbReference type="Proteomes" id="UP000182229"/>
    </source>
</evidence>
<feature type="region of interest" description="Disordered" evidence="4">
    <location>
        <begin position="1"/>
        <end position="23"/>
    </location>
</feature>
<evidence type="ECO:0000256" key="4">
    <source>
        <dbReference type="SAM" id="MobiDB-lite"/>
    </source>
</evidence>
<dbReference type="STRING" id="83449.BON30_20960"/>
<keyword evidence="5" id="KW-0472">Membrane</keyword>